<organism evidence="2 3">
    <name type="scientific">Micromonospora purpureochromogenes</name>
    <dbReference type="NCBI Taxonomy" id="47872"/>
    <lineage>
        <taxon>Bacteria</taxon>
        <taxon>Bacillati</taxon>
        <taxon>Actinomycetota</taxon>
        <taxon>Actinomycetes</taxon>
        <taxon>Micromonosporales</taxon>
        <taxon>Micromonosporaceae</taxon>
        <taxon>Micromonospora</taxon>
    </lineage>
</organism>
<keyword evidence="1" id="KW-0812">Transmembrane</keyword>
<evidence type="ECO:0000313" key="3">
    <source>
        <dbReference type="Proteomes" id="UP000198228"/>
    </source>
</evidence>
<keyword evidence="1" id="KW-0472">Membrane</keyword>
<reference evidence="2 3" key="1">
    <citation type="submission" date="2016-06" db="EMBL/GenBank/DDBJ databases">
        <authorList>
            <person name="Kjaerup R.B."/>
            <person name="Dalgaard T.S."/>
            <person name="Juul-Madsen H.R."/>
        </authorList>
    </citation>
    <scope>NUCLEOTIDE SEQUENCE [LARGE SCALE GENOMIC DNA]</scope>
    <source>
        <strain evidence="2 3">DSM 43821</strain>
    </source>
</reference>
<evidence type="ECO:0000256" key="1">
    <source>
        <dbReference type="SAM" id="Phobius"/>
    </source>
</evidence>
<name>A0A1C4XXZ9_9ACTN</name>
<evidence type="ECO:0000313" key="2">
    <source>
        <dbReference type="EMBL" id="SCF13347.1"/>
    </source>
</evidence>
<keyword evidence="1" id="KW-1133">Transmembrane helix</keyword>
<dbReference type="Gene3D" id="2.160.20.80">
    <property type="entry name" value="E3 ubiquitin-protein ligase SopA"/>
    <property type="match status" value="1"/>
</dbReference>
<dbReference type="AlphaFoldDB" id="A0A1C4XXZ9"/>
<dbReference type="RefSeq" id="WP_088961603.1">
    <property type="nucleotide sequence ID" value="NZ_LT607410.1"/>
</dbReference>
<proteinExistence type="predicted"/>
<dbReference type="Proteomes" id="UP000198228">
    <property type="component" value="Chromosome I"/>
</dbReference>
<feature type="transmembrane region" description="Helical" evidence="1">
    <location>
        <begin position="442"/>
        <end position="466"/>
    </location>
</feature>
<protein>
    <recommendedName>
        <fullName evidence="4">Membrane-associated oxidoreductase</fullName>
    </recommendedName>
</protein>
<sequence>MDLELTVPERALWTAFSRRGLVDLTDAEDRVVRAAVIRALLLGAVPPEPGELAALTLVGAEITGTLDLSYAEIPYAVRMSRCVFTDRFELVGARTREIDLAGSRLAGIWADKAVVEGNLRLTDARCADGVRLAAARIDGALVLDRARLSGAPALDARLLSVGHDVRGDGLRCTGEVQLHHADIRGSVRLHGAALTNPQGRALGAVGLAVGGTMSCCDGFTAEGRINISFARVGSQVCFEHARLRTPTLDCRQLQTTELVLATDGPVEGRVDLRHARLGVLRDGPESWPAALRLDGLVYESLHSRADVRQRLAWLGRDEDGYSPQAYEQLAGTYRRRGEEDAARTVLLRGQRHRRSGQSPVNRFWGLLQDVTVGYGYRPALAAMWLVALVVVGTAVFTAVPPTPLDPTSPVRFRAPVYAIDLLLPLVDLRQESAFAPTGETVWVAYGLIAAGLILVTTIAAGTTRALRRS</sequence>
<dbReference type="EMBL" id="LT607410">
    <property type="protein sequence ID" value="SCF13347.1"/>
    <property type="molecule type" value="Genomic_DNA"/>
</dbReference>
<evidence type="ECO:0008006" key="4">
    <source>
        <dbReference type="Google" id="ProtNLM"/>
    </source>
</evidence>
<gene>
    <name evidence="2" type="ORF">GA0074696_2923</name>
</gene>
<accession>A0A1C4XXZ9</accession>
<feature type="transmembrane region" description="Helical" evidence="1">
    <location>
        <begin position="379"/>
        <end position="399"/>
    </location>
</feature>